<feature type="region of interest" description="Disordered" evidence="1">
    <location>
        <begin position="122"/>
        <end position="157"/>
    </location>
</feature>
<organism evidence="3 4">
    <name type="scientific">Rubrivivax rivuli</name>
    <dbReference type="NCBI Taxonomy" id="1862385"/>
    <lineage>
        <taxon>Bacteria</taxon>
        <taxon>Pseudomonadati</taxon>
        <taxon>Pseudomonadota</taxon>
        <taxon>Betaproteobacteria</taxon>
        <taxon>Burkholderiales</taxon>
        <taxon>Sphaerotilaceae</taxon>
        <taxon>Rubrivivax</taxon>
    </lineage>
</organism>
<dbReference type="EMBL" id="SACR01000004">
    <property type="protein sequence ID" value="RVU45006.1"/>
    <property type="molecule type" value="Genomic_DNA"/>
</dbReference>
<name>A0A437RE19_9BURK</name>
<gene>
    <name evidence="3" type="ORF">EOE66_12645</name>
</gene>
<dbReference type="Proteomes" id="UP000285575">
    <property type="component" value="Unassembled WGS sequence"/>
</dbReference>
<protein>
    <submittedName>
        <fullName evidence="3">Peptidase</fullName>
    </submittedName>
</protein>
<dbReference type="OrthoDB" id="8527445at2"/>
<evidence type="ECO:0000256" key="1">
    <source>
        <dbReference type="SAM" id="MobiDB-lite"/>
    </source>
</evidence>
<dbReference type="Gene3D" id="3.10.450.40">
    <property type="match status" value="1"/>
</dbReference>
<evidence type="ECO:0000313" key="4">
    <source>
        <dbReference type="Proteomes" id="UP000285575"/>
    </source>
</evidence>
<dbReference type="AlphaFoldDB" id="A0A437RE19"/>
<dbReference type="InterPro" id="IPR025711">
    <property type="entry name" value="PepSY"/>
</dbReference>
<feature type="compositionally biased region" description="Basic and acidic residues" evidence="1">
    <location>
        <begin position="131"/>
        <end position="143"/>
    </location>
</feature>
<reference evidence="3 4" key="1">
    <citation type="submission" date="2019-01" db="EMBL/GenBank/DDBJ databases">
        <authorList>
            <person name="Chen W.-M."/>
        </authorList>
    </citation>
    <scope>NUCLEOTIDE SEQUENCE [LARGE SCALE GENOMIC DNA]</scope>
    <source>
        <strain evidence="3 4">KYPY4</strain>
    </source>
</reference>
<feature type="domain" description="PepSY" evidence="2">
    <location>
        <begin position="72"/>
        <end position="123"/>
    </location>
</feature>
<keyword evidence="4" id="KW-1185">Reference proteome</keyword>
<evidence type="ECO:0000313" key="3">
    <source>
        <dbReference type="EMBL" id="RVU45006.1"/>
    </source>
</evidence>
<comment type="caution">
    <text evidence="3">The sequence shown here is derived from an EMBL/GenBank/DDBJ whole genome shotgun (WGS) entry which is preliminary data.</text>
</comment>
<dbReference type="Pfam" id="PF03413">
    <property type="entry name" value="PepSY"/>
    <property type="match status" value="1"/>
</dbReference>
<proteinExistence type="predicted"/>
<accession>A0A437RE19</accession>
<evidence type="ECO:0000259" key="2">
    <source>
        <dbReference type="Pfam" id="PF03413"/>
    </source>
</evidence>
<sequence>MLKRAFIGRSASAADNACVFTAPSLLRPAARCLLLTCLLPALHGAALAGGDARDHERARAAVQAGEVMPLPQLLQKLQRSHPGQVLELELEREDGRWVYEVKLLQAQGRLMKLAVDAATGEVLTAARKRERKDERPGESKPERPAAPVQPRPPERSR</sequence>